<dbReference type="SUPFAM" id="SSF58104">
    <property type="entry name" value="Methyl-accepting chemotaxis protein (MCP) signaling domain"/>
    <property type="match status" value="1"/>
</dbReference>
<evidence type="ECO:0000256" key="6">
    <source>
        <dbReference type="SAM" id="Phobius"/>
    </source>
</evidence>
<dbReference type="Pfam" id="PF00015">
    <property type="entry name" value="MCPsignal"/>
    <property type="match status" value="1"/>
</dbReference>
<keyword evidence="6" id="KW-1133">Transmembrane helix</keyword>
<evidence type="ECO:0000259" key="7">
    <source>
        <dbReference type="PROSITE" id="PS50111"/>
    </source>
</evidence>
<evidence type="ECO:0000256" key="5">
    <source>
        <dbReference type="PROSITE-ProRule" id="PRU00284"/>
    </source>
</evidence>
<dbReference type="Gene3D" id="3.30.450.20">
    <property type="entry name" value="PAS domain"/>
    <property type="match status" value="2"/>
</dbReference>
<dbReference type="PROSITE" id="PS50192">
    <property type="entry name" value="T_SNARE"/>
    <property type="match status" value="1"/>
</dbReference>
<keyword evidence="6" id="KW-0472">Membrane</keyword>
<feature type="transmembrane region" description="Helical" evidence="6">
    <location>
        <begin position="357"/>
        <end position="377"/>
    </location>
</feature>
<evidence type="ECO:0000259" key="9">
    <source>
        <dbReference type="PROSITE" id="PS50885"/>
    </source>
</evidence>
<feature type="domain" description="Methyl-accepting transducer" evidence="7">
    <location>
        <begin position="463"/>
        <end position="706"/>
    </location>
</feature>
<comment type="similarity">
    <text evidence="4">Belongs to the methyl-accepting chemotaxis (MCP) protein family.</text>
</comment>
<dbReference type="GO" id="GO:0007165">
    <property type="term" value="P:signal transduction"/>
    <property type="evidence" value="ECO:0007669"/>
    <property type="project" value="UniProtKB-KW"/>
</dbReference>
<gene>
    <name evidence="10" type="primary">mcp</name>
    <name evidence="10" type="ORF">KL86APRO_10499</name>
</gene>
<organism evidence="10">
    <name type="scientific">uncultured Alphaproteobacteria bacterium</name>
    <dbReference type="NCBI Taxonomy" id="91750"/>
    <lineage>
        <taxon>Bacteria</taxon>
        <taxon>Pseudomonadati</taxon>
        <taxon>Pseudomonadota</taxon>
        <taxon>Alphaproteobacteria</taxon>
        <taxon>environmental samples</taxon>
    </lineage>
</organism>
<sequence length="726" mass="76142">MWRFASIQSKIASFSGASLVASAGALVLFGVVSSNLTSNFVTERTSTLLERKSEELLLQTARAQGGMIQAELEMALTTAQTMAETFATLVQENRSVAVPPGFRRTQINEILQRVLKTNPEFNGTYSAWMPNAIDGDDAGYRGRRDLGTDETGRFLSYWTRQNGKEGLQPLVEYESADLHPNGVMKGGWFLGPRDTGKPSVLGPLPYVVQGKNVFLATMSAPIMVGGKFLGVAGTDYDLAFVEDLAVRVNKSIFGGKGEVVILSDLGLIVAHSAKPEAIGSSAEPLSADWANDLKAIRSGEVSASYEAKSDMLRAFAPIRLGDSGKSWSVLIKVPRPVILAEAMALSKDMADRNGTAILTQVGVGVLIALVGIVLMWLMSGAIARPIRASAVFAEGIAKGDFEQTLDVEARDETGVLATALREMMSELKASIAQRAEDQRAAEAARRAAMLQLADELENSVSQVVERVGQVAVRMTDAANAMNAAADEGVAQAASVAAAAEQASSNVQTVASATEELSASIREIGQQVNTSASIAADAVTAADEANTQVMGLTSAAEKIGAVVQLITDIANQTNLLALNATIEAARAGDAGKGFAVVAGEVKSLASQTARATEDIAAQVSEMQRVSKETAEVIQQVGSIINRINGISTTIASAMEEQDAATQEIARNVGEAAQGTGSVSETISMVSGAAQRSGEMTKSLLGVATELSHEAGNLDGAIGGFLRKVREQ</sequence>
<protein>
    <submittedName>
        <fullName evidence="10">Methyl-accepting chemotaxis protein</fullName>
    </submittedName>
</protein>
<keyword evidence="2" id="KW-1003">Cell membrane</keyword>
<dbReference type="CDD" id="cd12913">
    <property type="entry name" value="PDC1_MCP_like"/>
    <property type="match status" value="1"/>
</dbReference>
<dbReference type="PANTHER" id="PTHR32089">
    <property type="entry name" value="METHYL-ACCEPTING CHEMOTAXIS PROTEIN MCPB"/>
    <property type="match status" value="1"/>
</dbReference>
<dbReference type="InterPro" id="IPR000727">
    <property type="entry name" value="T_SNARE_dom"/>
</dbReference>
<dbReference type="AlphaFoldDB" id="A0A212J4J5"/>
<evidence type="ECO:0000259" key="8">
    <source>
        <dbReference type="PROSITE" id="PS50192"/>
    </source>
</evidence>
<dbReference type="SMART" id="SM00304">
    <property type="entry name" value="HAMP"/>
    <property type="match status" value="1"/>
</dbReference>
<dbReference type="GO" id="GO:0005886">
    <property type="term" value="C:plasma membrane"/>
    <property type="evidence" value="ECO:0007669"/>
    <property type="project" value="UniProtKB-SubCell"/>
</dbReference>
<feature type="domain" description="T-SNARE coiled-coil homology" evidence="8">
    <location>
        <begin position="622"/>
        <end position="684"/>
    </location>
</feature>
<evidence type="ECO:0000313" key="10">
    <source>
        <dbReference type="EMBL" id="SBV94337.1"/>
    </source>
</evidence>
<dbReference type="PROSITE" id="PS50885">
    <property type="entry name" value="HAMP"/>
    <property type="match status" value="1"/>
</dbReference>
<reference evidence="10" key="1">
    <citation type="submission" date="2016-04" db="EMBL/GenBank/DDBJ databases">
        <authorList>
            <person name="Evans L.H."/>
            <person name="Alamgir A."/>
            <person name="Owens N."/>
            <person name="Weber N.D."/>
            <person name="Virtaneva K."/>
            <person name="Barbian K."/>
            <person name="Babar A."/>
            <person name="Rosenke K."/>
        </authorList>
    </citation>
    <scope>NUCLEOTIDE SEQUENCE</scope>
    <source>
        <strain evidence="10">86</strain>
    </source>
</reference>
<evidence type="ECO:0000256" key="1">
    <source>
        <dbReference type="ARBA" id="ARBA00004429"/>
    </source>
</evidence>
<feature type="domain" description="HAMP" evidence="9">
    <location>
        <begin position="380"/>
        <end position="432"/>
    </location>
</feature>
<dbReference type="InterPro" id="IPR003660">
    <property type="entry name" value="HAMP_dom"/>
</dbReference>
<proteinExistence type="inferred from homology"/>
<dbReference type="InterPro" id="IPR004089">
    <property type="entry name" value="MCPsignal_dom"/>
</dbReference>
<dbReference type="SMART" id="SM00283">
    <property type="entry name" value="MA"/>
    <property type="match status" value="1"/>
</dbReference>
<evidence type="ECO:0000256" key="4">
    <source>
        <dbReference type="ARBA" id="ARBA00029447"/>
    </source>
</evidence>
<keyword evidence="6" id="KW-0812">Transmembrane</keyword>
<dbReference type="CDD" id="cd06225">
    <property type="entry name" value="HAMP"/>
    <property type="match status" value="1"/>
</dbReference>
<evidence type="ECO:0000256" key="2">
    <source>
        <dbReference type="ARBA" id="ARBA00022519"/>
    </source>
</evidence>
<name>A0A212J4J5_9PROT</name>
<dbReference type="Gene3D" id="1.10.287.950">
    <property type="entry name" value="Methyl-accepting chemotaxis protein"/>
    <property type="match status" value="1"/>
</dbReference>
<dbReference type="EMBL" id="FLUO01000001">
    <property type="protein sequence ID" value="SBV94337.1"/>
    <property type="molecule type" value="Genomic_DNA"/>
</dbReference>
<dbReference type="PROSITE" id="PS50111">
    <property type="entry name" value="CHEMOTAXIS_TRANSDUC_2"/>
    <property type="match status" value="1"/>
</dbReference>
<evidence type="ECO:0000256" key="3">
    <source>
        <dbReference type="ARBA" id="ARBA00023224"/>
    </source>
</evidence>
<comment type="subcellular location">
    <subcellularLocation>
        <location evidence="1">Cell inner membrane</location>
        <topology evidence="1">Multi-pass membrane protein</topology>
    </subcellularLocation>
</comment>
<dbReference type="Pfam" id="PF22673">
    <property type="entry name" value="MCP-like_PDC_1"/>
    <property type="match status" value="1"/>
</dbReference>
<accession>A0A212J4J5</accession>
<dbReference type="Pfam" id="PF00672">
    <property type="entry name" value="HAMP"/>
    <property type="match status" value="1"/>
</dbReference>
<dbReference type="PANTHER" id="PTHR32089:SF112">
    <property type="entry name" value="LYSOZYME-LIKE PROTEIN-RELATED"/>
    <property type="match status" value="1"/>
</dbReference>
<keyword evidence="3 5" id="KW-0807">Transducer</keyword>
<dbReference type="Gene3D" id="6.10.340.10">
    <property type="match status" value="1"/>
</dbReference>
<keyword evidence="2" id="KW-0997">Cell inner membrane</keyword>